<evidence type="ECO:0000256" key="2">
    <source>
        <dbReference type="ARBA" id="ARBA00022692"/>
    </source>
</evidence>
<keyword evidence="4 6" id="KW-0472">Membrane</keyword>
<feature type="domain" description="B30.2/SPRY" evidence="7">
    <location>
        <begin position="86"/>
        <end position="267"/>
    </location>
</feature>
<dbReference type="InterPro" id="IPR043136">
    <property type="entry name" value="B30.2/SPRY_sf"/>
</dbReference>
<gene>
    <name evidence="8" type="ORF">G6F51_000526</name>
</gene>
<protein>
    <recommendedName>
        <fullName evidence="7">B30.2/SPRY domain-containing protein</fullName>
    </recommendedName>
</protein>
<accession>A0A9P6YPM8</accession>
<evidence type="ECO:0000256" key="3">
    <source>
        <dbReference type="ARBA" id="ARBA00022989"/>
    </source>
</evidence>
<comment type="subcellular location">
    <subcellularLocation>
        <location evidence="1">Membrane</location>
        <topology evidence="1">Single-pass membrane protein</topology>
    </subcellularLocation>
</comment>
<comment type="caution">
    <text evidence="8">The sequence shown here is derived from an EMBL/GenBank/DDBJ whole genome shotgun (WGS) entry which is preliminary data.</text>
</comment>
<keyword evidence="2 6" id="KW-0812">Transmembrane</keyword>
<dbReference type="InterPro" id="IPR001870">
    <property type="entry name" value="B30.2/SPRY"/>
</dbReference>
<dbReference type="Pfam" id="PF00622">
    <property type="entry name" value="SPRY"/>
    <property type="match status" value="1"/>
</dbReference>
<evidence type="ECO:0000313" key="8">
    <source>
        <dbReference type="EMBL" id="KAG1553562.1"/>
    </source>
</evidence>
<keyword evidence="3 6" id="KW-1133">Transmembrane helix</keyword>
<dbReference type="InterPro" id="IPR013320">
    <property type="entry name" value="ConA-like_dom_sf"/>
</dbReference>
<sequence length="333" mass="37148">MPENLYEPIYAIVIIFIILLFSITACIGLRVFRKSRFLEQEVEQEQSTNDIQLEGVGVIETVDDETIKTVTNWQLKYPPNTSQFIDVKNDPMIIEKGVLAWQFVEADSTQDSEYESNAAIMDDPYTIVFCQGQGSIMTNLPVPIQELSYWEVKVLQLHEEDSVAIGFATKPYPRWRLPGWHKHSIAYHSNSGAVFISDPTYGRPYGPPIKEGDVVGVGYLFQSGTVFFTKNGQNLGKALIGFKYPVYPIIGASGPCHVLVNFGLQEFLFTPANQREAAFAPKQGLLIPPPAYGGHTDDTILFDNNNDNNESHLTYIPSSSSTNIQPPPPSYSS</sequence>
<reference evidence="8" key="1">
    <citation type="journal article" date="2020" name="Microb. Genom.">
        <title>Genetic diversity of clinical and environmental Mucorales isolates obtained from an investigation of mucormycosis cases among solid organ transplant recipients.</title>
        <authorList>
            <person name="Nguyen M.H."/>
            <person name="Kaul D."/>
            <person name="Muto C."/>
            <person name="Cheng S.J."/>
            <person name="Richter R.A."/>
            <person name="Bruno V.M."/>
            <person name="Liu G."/>
            <person name="Beyhan S."/>
            <person name="Sundermann A.J."/>
            <person name="Mounaud S."/>
            <person name="Pasculle A.W."/>
            <person name="Nierman W.C."/>
            <person name="Driscoll E."/>
            <person name="Cumbie R."/>
            <person name="Clancy C.J."/>
            <person name="Dupont C.L."/>
        </authorList>
    </citation>
    <scope>NUCLEOTIDE SEQUENCE</scope>
    <source>
        <strain evidence="8">GL16</strain>
    </source>
</reference>
<dbReference type="OrthoDB" id="258495at2759"/>
<dbReference type="GO" id="GO:0016020">
    <property type="term" value="C:membrane"/>
    <property type="evidence" value="ECO:0007669"/>
    <property type="project" value="UniProtKB-SubCell"/>
</dbReference>
<dbReference type="InterPro" id="IPR003877">
    <property type="entry name" value="SPRY_dom"/>
</dbReference>
<dbReference type="PROSITE" id="PS50188">
    <property type="entry name" value="B302_SPRY"/>
    <property type="match status" value="1"/>
</dbReference>
<dbReference type="OMA" id="HRHSVAY"/>
<dbReference type="EMBL" id="JAANIT010000031">
    <property type="protein sequence ID" value="KAG1553562.1"/>
    <property type="molecule type" value="Genomic_DNA"/>
</dbReference>
<evidence type="ECO:0000256" key="5">
    <source>
        <dbReference type="SAM" id="MobiDB-lite"/>
    </source>
</evidence>
<dbReference type="SMART" id="SM00449">
    <property type="entry name" value="SPRY"/>
    <property type="match status" value="1"/>
</dbReference>
<dbReference type="InterPro" id="IPR035780">
    <property type="entry name" value="SPRY_Ssh4-like"/>
</dbReference>
<dbReference type="AlphaFoldDB" id="A0A9P6YPM8"/>
<name>A0A9P6YPM8_RHIOR</name>
<feature type="region of interest" description="Disordered" evidence="5">
    <location>
        <begin position="311"/>
        <end position="333"/>
    </location>
</feature>
<dbReference type="Gene3D" id="2.60.120.920">
    <property type="match status" value="1"/>
</dbReference>
<dbReference type="SUPFAM" id="SSF49899">
    <property type="entry name" value="Concanavalin A-like lectins/glucanases"/>
    <property type="match status" value="1"/>
</dbReference>
<evidence type="ECO:0000256" key="6">
    <source>
        <dbReference type="SAM" id="Phobius"/>
    </source>
</evidence>
<evidence type="ECO:0000313" key="9">
    <source>
        <dbReference type="Proteomes" id="UP000717996"/>
    </source>
</evidence>
<dbReference type="CDD" id="cd12910">
    <property type="entry name" value="SPRY_SSH4_like"/>
    <property type="match status" value="1"/>
</dbReference>
<organism evidence="8 9">
    <name type="scientific">Rhizopus oryzae</name>
    <name type="common">Mucormycosis agent</name>
    <name type="synonym">Rhizopus arrhizus var. delemar</name>
    <dbReference type="NCBI Taxonomy" id="64495"/>
    <lineage>
        <taxon>Eukaryota</taxon>
        <taxon>Fungi</taxon>
        <taxon>Fungi incertae sedis</taxon>
        <taxon>Mucoromycota</taxon>
        <taxon>Mucoromycotina</taxon>
        <taxon>Mucoromycetes</taxon>
        <taxon>Mucorales</taxon>
        <taxon>Mucorineae</taxon>
        <taxon>Rhizopodaceae</taxon>
        <taxon>Rhizopus</taxon>
    </lineage>
</organism>
<evidence type="ECO:0000256" key="4">
    <source>
        <dbReference type="ARBA" id="ARBA00023136"/>
    </source>
</evidence>
<proteinExistence type="predicted"/>
<dbReference type="PANTHER" id="PTHR12864">
    <property type="entry name" value="RAN BINDING PROTEIN 9-RELATED"/>
    <property type="match status" value="1"/>
</dbReference>
<dbReference type="InterPro" id="IPR050618">
    <property type="entry name" value="Ubq-SigPath_Reg"/>
</dbReference>
<evidence type="ECO:0000256" key="1">
    <source>
        <dbReference type="ARBA" id="ARBA00004167"/>
    </source>
</evidence>
<evidence type="ECO:0000259" key="7">
    <source>
        <dbReference type="PROSITE" id="PS50188"/>
    </source>
</evidence>
<feature type="transmembrane region" description="Helical" evidence="6">
    <location>
        <begin position="12"/>
        <end position="32"/>
    </location>
</feature>
<dbReference type="Proteomes" id="UP000717996">
    <property type="component" value="Unassembled WGS sequence"/>
</dbReference>
<feature type="compositionally biased region" description="Polar residues" evidence="5">
    <location>
        <begin position="311"/>
        <end position="324"/>
    </location>
</feature>